<evidence type="ECO:0000256" key="1">
    <source>
        <dbReference type="SAM" id="SignalP"/>
    </source>
</evidence>
<dbReference type="InterPro" id="IPR011990">
    <property type="entry name" value="TPR-like_helical_dom_sf"/>
</dbReference>
<keyword evidence="1" id="KW-0732">Signal</keyword>
<proteinExistence type="predicted"/>
<gene>
    <name evidence="2" type="ORF">G8E00_14395</name>
</gene>
<protein>
    <submittedName>
        <fullName evidence="2">Tetratricopeptide repeat protein</fullName>
    </submittedName>
</protein>
<sequence>MKTNTLLISFLLFMNISSASACINTYVFDLGSEGLSKQQALDKIKERSKKFKTHEELNDYGVLLIYAHQYDKAIQTFKSIENSHPNLAKTAANLGTAYELKGDSVKAKYWIQQGMKRDPNIHQGSEWIHVKILDAQLNQQKDKTWIQKNDVLGLDFGKDVAPKAKVKTIKFENHSYNLEKILVHSEIQMDQRLRFVNQDPIAAQIVFNMGNIEAYLMQNDLQTITSLFDVADMSGYADPDFLRKRVNYLNTSKWYAFKHKIIYSFKRLFGMI</sequence>
<dbReference type="EMBL" id="CP049801">
    <property type="protein sequence ID" value="QIO07041.1"/>
    <property type="molecule type" value="Genomic_DNA"/>
</dbReference>
<feature type="chain" id="PRO_5026098600" evidence="1">
    <location>
        <begin position="22"/>
        <end position="272"/>
    </location>
</feature>
<keyword evidence="3" id="KW-1185">Reference proteome</keyword>
<evidence type="ECO:0000313" key="3">
    <source>
        <dbReference type="Proteomes" id="UP000502297"/>
    </source>
</evidence>
<dbReference type="PROSITE" id="PS51257">
    <property type="entry name" value="PROKAR_LIPOPROTEIN"/>
    <property type="match status" value="1"/>
</dbReference>
<organism evidence="2 3">
    <name type="scientific">Acinetobacter shaoyimingii</name>
    <dbReference type="NCBI Taxonomy" id="2715164"/>
    <lineage>
        <taxon>Bacteria</taxon>
        <taxon>Pseudomonadati</taxon>
        <taxon>Pseudomonadota</taxon>
        <taxon>Gammaproteobacteria</taxon>
        <taxon>Moraxellales</taxon>
        <taxon>Moraxellaceae</taxon>
        <taxon>Acinetobacter</taxon>
    </lineage>
</organism>
<dbReference type="Gene3D" id="1.25.40.10">
    <property type="entry name" value="Tetratricopeptide repeat domain"/>
    <property type="match status" value="1"/>
</dbReference>
<reference evidence="2 3" key="1">
    <citation type="submission" date="2020-03" db="EMBL/GenBank/DDBJ databases">
        <authorList>
            <person name="Zhu W."/>
        </authorList>
    </citation>
    <scope>NUCLEOTIDE SEQUENCE [LARGE SCALE GENOMIC DNA]</scope>
    <source>
        <strain evidence="2 3">323-1</strain>
    </source>
</reference>
<feature type="signal peptide" evidence="1">
    <location>
        <begin position="1"/>
        <end position="21"/>
    </location>
</feature>
<evidence type="ECO:0000313" key="2">
    <source>
        <dbReference type="EMBL" id="QIO07041.1"/>
    </source>
</evidence>
<dbReference type="SUPFAM" id="SSF48452">
    <property type="entry name" value="TPR-like"/>
    <property type="match status" value="1"/>
</dbReference>
<dbReference type="KEGG" id="asha:G8E00_14395"/>
<name>A0A6G8RYU4_9GAMM</name>
<dbReference type="Proteomes" id="UP000502297">
    <property type="component" value="Chromosome"/>
</dbReference>
<accession>A0A6G8RYU4</accession>
<dbReference type="AlphaFoldDB" id="A0A6G8RYU4"/>